<evidence type="ECO:0000256" key="4">
    <source>
        <dbReference type="ARBA" id="ARBA00022729"/>
    </source>
</evidence>
<dbReference type="InterPro" id="IPR043504">
    <property type="entry name" value="Peptidase_S1_PA_chymotrypsin"/>
</dbReference>
<dbReference type="FunFam" id="2.40.10.10:FF:000015">
    <property type="entry name" value="Atrial natriuretic peptide-converting enzyme"/>
    <property type="match status" value="2"/>
</dbReference>
<name>A0A8B8F850_9HEMI</name>
<feature type="chain" id="PRO_5034674464" evidence="10">
    <location>
        <begin position="27"/>
        <end position="806"/>
    </location>
</feature>
<dbReference type="GO" id="GO:0004252">
    <property type="term" value="F:serine-type endopeptidase activity"/>
    <property type="evidence" value="ECO:0007669"/>
    <property type="project" value="InterPro"/>
</dbReference>
<dbReference type="CDD" id="cd00190">
    <property type="entry name" value="Tryp_SPc"/>
    <property type="match status" value="2"/>
</dbReference>
<dbReference type="SMART" id="SM00680">
    <property type="entry name" value="CLIP"/>
    <property type="match status" value="2"/>
</dbReference>
<evidence type="ECO:0000256" key="2">
    <source>
        <dbReference type="ARBA" id="ARBA00022525"/>
    </source>
</evidence>
<proteinExistence type="inferred from homology"/>
<evidence type="ECO:0000313" key="12">
    <source>
        <dbReference type="Proteomes" id="UP000694846"/>
    </source>
</evidence>
<dbReference type="GO" id="GO:0006508">
    <property type="term" value="P:proteolysis"/>
    <property type="evidence" value="ECO:0007669"/>
    <property type="project" value="UniProtKB-KW"/>
</dbReference>
<evidence type="ECO:0000256" key="1">
    <source>
        <dbReference type="ARBA" id="ARBA00004613"/>
    </source>
</evidence>
<evidence type="ECO:0000256" key="10">
    <source>
        <dbReference type="SAM" id="SignalP"/>
    </source>
</evidence>
<evidence type="ECO:0000256" key="3">
    <source>
        <dbReference type="ARBA" id="ARBA00022670"/>
    </source>
</evidence>
<protein>
    <submittedName>
        <fullName evidence="13">Uncharacterized protein LOC112680967</fullName>
    </submittedName>
</protein>
<dbReference type="InterPro" id="IPR018114">
    <property type="entry name" value="TRYPSIN_HIS"/>
</dbReference>
<keyword evidence="3 9" id="KW-0645">Protease</keyword>
<dbReference type="PROSITE" id="PS00135">
    <property type="entry name" value="TRYPSIN_SER"/>
    <property type="match status" value="2"/>
</dbReference>
<evidence type="ECO:0000256" key="7">
    <source>
        <dbReference type="ARBA" id="ARBA00023157"/>
    </source>
</evidence>
<dbReference type="Proteomes" id="UP000694846">
    <property type="component" value="Unplaced"/>
</dbReference>
<accession>A0A8B8F850</accession>
<dbReference type="GO" id="GO:0005576">
    <property type="term" value="C:extracellular region"/>
    <property type="evidence" value="ECO:0007669"/>
    <property type="project" value="UniProtKB-SubCell"/>
</dbReference>
<organism evidence="12 13">
    <name type="scientific">Sipha flava</name>
    <name type="common">yellow sugarcane aphid</name>
    <dbReference type="NCBI Taxonomy" id="143950"/>
    <lineage>
        <taxon>Eukaryota</taxon>
        <taxon>Metazoa</taxon>
        <taxon>Ecdysozoa</taxon>
        <taxon>Arthropoda</taxon>
        <taxon>Hexapoda</taxon>
        <taxon>Insecta</taxon>
        <taxon>Pterygota</taxon>
        <taxon>Neoptera</taxon>
        <taxon>Paraneoptera</taxon>
        <taxon>Hemiptera</taxon>
        <taxon>Sternorrhyncha</taxon>
        <taxon>Aphidomorpha</taxon>
        <taxon>Aphidoidea</taxon>
        <taxon>Aphididae</taxon>
        <taxon>Sipha</taxon>
    </lineage>
</organism>
<evidence type="ECO:0000256" key="9">
    <source>
        <dbReference type="RuleBase" id="RU363034"/>
    </source>
</evidence>
<keyword evidence="12" id="KW-1185">Reference proteome</keyword>
<reference evidence="13" key="1">
    <citation type="submission" date="2025-08" db="UniProtKB">
        <authorList>
            <consortium name="RefSeq"/>
        </authorList>
    </citation>
    <scope>IDENTIFICATION</scope>
    <source>
        <tissue evidence="13">Whole body</tissue>
    </source>
</reference>
<feature type="signal peptide" evidence="10">
    <location>
        <begin position="1"/>
        <end position="26"/>
    </location>
</feature>
<dbReference type="Pfam" id="PF00089">
    <property type="entry name" value="Trypsin"/>
    <property type="match status" value="2"/>
</dbReference>
<dbReference type="InterPro" id="IPR009003">
    <property type="entry name" value="Peptidase_S1_PA"/>
</dbReference>
<dbReference type="PANTHER" id="PTHR24258">
    <property type="entry name" value="SERINE PROTEASE-RELATED"/>
    <property type="match status" value="1"/>
</dbReference>
<dbReference type="Gene3D" id="2.40.10.10">
    <property type="entry name" value="Trypsin-like serine proteases"/>
    <property type="match status" value="3"/>
</dbReference>
<feature type="domain" description="Peptidase S1" evidence="11">
    <location>
        <begin position="180"/>
        <end position="428"/>
    </location>
</feature>
<evidence type="ECO:0000313" key="13">
    <source>
        <dbReference type="RefSeq" id="XP_025407009.1"/>
    </source>
</evidence>
<dbReference type="RefSeq" id="XP_025407009.1">
    <property type="nucleotide sequence ID" value="XM_025551224.1"/>
</dbReference>
<dbReference type="PANTHER" id="PTHR24258:SF136">
    <property type="entry name" value="GH06673P-RELATED"/>
    <property type="match status" value="1"/>
</dbReference>
<evidence type="ECO:0000259" key="11">
    <source>
        <dbReference type="PROSITE" id="PS50240"/>
    </source>
</evidence>
<dbReference type="InterPro" id="IPR033116">
    <property type="entry name" value="TRYPSIN_SER"/>
</dbReference>
<dbReference type="GeneID" id="112680967"/>
<evidence type="ECO:0000256" key="5">
    <source>
        <dbReference type="ARBA" id="ARBA00022801"/>
    </source>
</evidence>
<dbReference type="SUPFAM" id="SSF50494">
    <property type="entry name" value="Trypsin-like serine proteases"/>
    <property type="match status" value="2"/>
</dbReference>
<dbReference type="InterPro" id="IPR022700">
    <property type="entry name" value="CLIP"/>
</dbReference>
<keyword evidence="5 9" id="KW-0378">Hydrolase</keyword>
<feature type="domain" description="Peptidase S1" evidence="11">
    <location>
        <begin position="553"/>
        <end position="803"/>
    </location>
</feature>
<comment type="subcellular location">
    <subcellularLocation>
        <location evidence="1">Secreted</location>
    </subcellularLocation>
</comment>
<dbReference type="InterPro" id="IPR001314">
    <property type="entry name" value="Peptidase_S1A"/>
</dbReference>
<keyword evidence="2" id="KW-0964">Secreted</keyword>
<dbReference type="InterPro" id="IPR001254">
    <property type="entry name" value="Trypsin_dom"/>
</dbReference>
<dbReference type="PROSITE" id="PS00134">
    <property type="entry name" value="TRYPSIN_HIS"/>
    <property type="match status" value="2"/>
</dbReference>
<dbReference type="PROSITE" id="PS50240">
    <property type="entry name" value="TRYPSIN_DOM"/>
    <property type="match status" value="2"/>
</dbReference>
<gene>
    <name evidence="13" type="primary">LOC112680967</name>
</gene>
<keyword evidence="6 9" id="KW-0720">Serine protease</keyword>
<sequence length="806" mass="88929">MHFNEYFKSAVFNIALFALCLFITSSQQTVKKLDLDEGVICRKSQGLEPDYVCSRPENCDSVKDLFKNQTYPDICSFDGLKPIICCVPGNGKTFLLNRTKIEDPIIAKEKCQQYSELLNKFSNGPSVTKFKQMKRNTDLNQMSSSSMNFSIATNLPPTTTIVDETTKQPSIPPNENVLFVVGGIVATLMEFPHMALLGYGLTAEENIWGCGGSLISERWILTAAHCQKMGLSTVARWARLGDLNTIVNTDNAQHKDYRIMEHVLHPDYKPPSLYNDIALFRLKEVVEFTSYIRPICLNFDPMLNPTVQIATGWGRTSTDGPTSADLLKVDLTTIPADQCNSSYFGTFGQKLKFGILNDSQMCAGSIDGGKDTCSGDSGGPLQIKNPEYVGMYTQIGITSFGKFCGDKDAPGVYTRVSKYISWIEKIVWPKIPGHANILYLDEGEMCPGDSRNSAVCKLPENCPSLEKDIRRQKFPQLCSFIGNKPVVCCSTTTSYTENRPAISTTKPNIASSYSAAEMCRQYSELAYANMNIPWSTTGERRKTLDCYNVMLLIVGGTSAKAKEFPHMALLGYGGRGDGDEKTWSCGGSLISNRWILSAAHCAINNSGKTVSWAILGALNISDSDSARPKEYEIVENIVHPRYNPSYVYNDIALFRLGSDVEFSAYVRPVCLNTNQSSVHFTAASATGWGRIRPHGPTSPDLLKVALKEIDMKKCKYSYPPSSNPRINLGILEDSMICAGDLKDGNDTCTGDSGGPLQVRNADYPCMYDQIGITSFGKYCGSKDTPGVYTRVSHYVAWIEGIVWPKS</sequence>
<keyword evidence="4 10" id="KW-0732">Signal</keyword>
<dbReference type="OrthoDB" id="6339452at2759"/>
<dbReference type="AlphaFoldDB" id="A0A8B8F850"/>
<comment type="similarity">
    <text evidence="8">Belongs to the peptidase S1 family. CLIP subfamily.</text>
</comment>
<dbReference type="PRINTS" id="PR00722">
    <property type="entry name" value="CHYMOTRYPSIN"/>
</dbReference>
<evidence type="ECO:0000256" key="8">
    <source>
        <dbReference type="ARBA" id="ARBA00024195"/>
    </source>
</evidence>
<evidence type="ECO:0000256" key="6">
    <source>
        <dbReference type="ARBA" id="ARBA00022825"/>
    </source>
</evidence>
<dbReference type="SMART" id="SM00020">
    <property type="entry name" value="Tryp_SPc"/>
    <property type="match status" value="2"/>
</dbReference>
<keyword evidence="7" id="KW-1015">Disulfide bond</keyword>